<reference evidence="2" key="1">
    <citation type="submission" date="2017-12" db="EMBL/GenBank/DDBJ databases">
        <title>Draft genome sequence of Telmatospirillum siberiense 26-4b1T, an acidotolerant peatland alphaproteobacterium potentially involved in sulfur cycling.</title>
        <authorList>
            <person name="Hausmann B."/>
            <person name="Pjevac P."/>
            <person name="Schreck K."/>
            <person name="Herbold C.W."/>
            <person name="Daims H."/>
            <person name="Wagner M."/>
            <person name="Pester M."/>
            <person name="Loy A."/>
        </authorList>
    </citation>
    <scope>NUCLEOTIDE SEQUENCE [LARGE SCALE GENOMIC DNA]</scope>
    <source>
        <strain evidence="2">26-4b1</strain>
    </source>
</reference>
<comment type="caution">
    <text evidence="1">The sequence shown here is derived from an EMBL/GenBank/DDBJ whole genome shotgun (WGS) entry which is preliminary data.</text>
</comment>
<evidence type="ECO:0000313" key="1">
    <source>
        <dbReference type="EMBL" id="PKU25971.1"/>
    </source>
</evidence>
<organism evidence="1 2">
    <name type="scientific">Telmatospirillum siberiense</name>
    <dbReference type="NCBI Taxonomy" id="382514"/>
    <lineage>
        <taxon>Bacteria</taxon>
        <taxon>Pseudomonadati</taxon>
        <taxon>Pseudomonadota</taxon>
        <taxon>Alphaproteobacteria</taxon>
        <taxon>Rhodospirillales</taxon>
        <taxon>Rhodospirillaceae</taxon>
        <taxon>Telmatospirillum</taxon>
    </lineage>
</organism>
<dbReference type="EMBL" id="PIUM01000002">
    <property type="protein sequence ID" value="PKU25971.1"/>
    <property type="molecule type" value="Genomic_DNA"/>
</dbReference>
<keyword evidence="2" id="KW-1185">Reference proteome</keyword>
<accession>A0A2N3Q033</accession>
<sequence length="189" mass="21241">MSDFQLERLIADYGCRFFVETGTGEGVDAEFAATFAFDHVYSIEKVHGLAIKVAFRNARNLKMTVVHAQAERGLKMVLDEIPPHAPVLFWMDTEPSFDASQSSSPLERDLRLIASLRDVVGDVFLIDDLRLYESGVFEDGPCPVEAMAPSGQRNLDFVEDIFGKTHHLQRLARQTGYLCAYPIRRQSDA</sequence>
<name>A0A2N3Q033_9PROT</name>
<dbReference type="AlphaFoldDB" id="A0A2N3Q033"/>
<evidence type="ECO:0008006" key="3">
    <source>
        <dbReference type="Google" id="ProtNLM"/>
    </source>
</evidence>
<gene>
    <name evidence="1" type="ORF">CWS72_02175</name>
</gene>
<protein>
    <recommendedName>
        <fullName evidence="3">FkbM family methyltransferase</fullName>
    </recommendedName>
</protein>
<dbReference type="Proteomes" id="UP000233293">
    <property type="component" value="Unassembled WGS sequence"/>
</dbReference>
<proteinExistence type="predicted"/>
<evidence type="ECO:0000313" key="2">
    <source>
        <dbReference type="Proteomes" id="UP000233293"/>
    </source>
</evidence>